<dbReference type="GO" id="GO:0006364">
    <property type="term" value="P:rRNA processing"/>
    <property type="evidence" value="ECO:0007669"/>
    <property type="project" value="UniProtKB-KW"/>
</dbReference>
<evidence type="ECO:0000256" key="4">
    <source>
        <dbReference type="ARBA" id="ARBA00022741"/>
    </source>
</evidence>
<comment type="function">
    <text evidence="7">Broad-specificity nucleoside monophosphate (NMP) kinase that catalyzes the reversible transfer of the terminal phosphate group between nucleoside triphosphates and monophosphates. Has also ATPase activity. Involved in the late maturation steps of the 30S ribosomal particles, specifically 16S rRNA maturation. While NMP activity is not required for ribosome maturation, ATPase activity is. Associates transiently with small ribosomal subunit protein uS11. ATP hydrolysis breaks the interaction with uS11. May temporarily remove uS11 from the ribosome to enable a conformational change of the ribosomal RNA that is needed for the final maturation step of the small ribosomal subunit.</text>
</comment>
<dbReference type="HAMAP" id="MF_00039">
    <property type="entry name" value="Adenylate_kinase_AK6"/>
    <property type="match status" value="1"/>
</dbReference>
<dbReference type="RefSeq" id="WP_103425337.1">
    <property type="nucleotide sequence ID" value="NZ_CP026309.1"/>
</dbReference>
<protein>
    <recommendedName>
        <fullName evidence="7">Putative adenylate kinase</fullName>
        <shortName evidence="7">AK</shortName>
        <ecNumber evidence="7">2.7.4.3</ecNumber>
    </recommendedName>
    <alternativeName>
        <fullName evidence="7">ATP-AMP transphosphorylase</fullName>
    </alternativeName>
</protein>
<evidence type="ECO:0000256" key="5">
    <source>
        <dbReference type="ARBA" id="ARBA00022777"/>
    </source>
</evidence>
<keyword evidence="3 7" id="KW-0808">Transferase</keyword>
<keyword evidence="4 7" id="KW-0547">Nucleotide-binding</keyword>
<comment type="similarity">
    <text evidence="7">Belongs to the adenylate kinase family. AK6 subfamily.</text>
</comment>
<dbReference type="PANTHER" id="PTHR12595">
    <property type="entry name" value="POS9-ACTIVATING FACTOR FAP7-RELATED"/>
    <property type="match status" value="1"/>
</dbReference>
<feature type="region of interest" description="Disordered" evidence="8">
    <location>
        <begin position="153"/>
        <end position="172"/>
    </location>
</feature>
<dbReference type="EMBL" id="CP026309">
    <property type="protein sequence ID" value="AUV81649.1"/>
    <property type="molecule type" value="Genomic_DNA"/>
</dbReference>
<evidence type="ECO:0000256" key="3">
    <source>
        <dbReference type="ARBA" id="ARBA00022679"/>
    </source>
</evidence>
<dbReference type="Gene3D" id="3.40.50.300">
    <property type="entry name" value="P-loop containing nucleotide triphosphate hydrolases"/>
    <property type="match status" value="1"/>
</dbReference>
<evidence type="ECO:0000256" key="2">
    <source>
        <dbReference type="ARBA" id="ARBA00022552"/>
    </source>
</evidence>
<reference evidence="9 10" key="1">
    <citation type="submission" date="2018-01" db="EMBL/GenBank/DDBJ databases">
        <title>Complete genome sequence of Salinigranum rubrum GX10T, an extremely halophilic archaeon isolated from a marine solar saltern.</title>
        <authorList>
            <person name="Han S."/>
        </authorList>
    </citation>
    <scope>NUCLEOTIDE SEQUENCE [LARGE SCALE GENOMIC DNA]</scope>
    <source>
        <strain evidence="9 10">GX10</strain>
    </source>
</reference>
<dbReference type="GO" id="GO:0042274">
    <property type="term" value="P:ribosomal small subunit biogenesis"/>
    <property type="evidence" value="ECO:0007669"/>
    <property type="project" value="UniProtKB-UniRule"/>
</dbReference>
<dbReference type="InterPro" id="IPR027417">
    <property type="entry name" value="P-loop_NTPase"/>
</dbReference>
<comment type="catalytic activity">
    <reaction evidence="7">
        <text>ATP + H2O = ADP + phosphate + H(+)</text>
        <dbReference type="Rhea" id="RHEA:13065"/>
        <dbReference type="ChEBI" id="CHEBI:15377"/>
        <dbReference type="ChEBI" id="CHEBI:15378"/>
        <dbReference type="ChEBI" id="CHEBI:30616"/>
        <dbReference type="ChEBI" id="CHEBI:43474"/>
        <dbReference type="ChEBI" id="CHEBI:456216"/>
    </reaction>
</comment>
<dbReference type="PANTHER" id="PTHR12595:SF0">
    <property type="entry name" value="ADENYLATE KINASE ISOENZYME 6"/>
    <property type="match status" value="1"/>
</dbReference>
<feature type="binding site" evidence="7">
    <location>
        <position position="14"/>
    </location>
    <ligand>
        <name>ATP</name>
        <dbReference type="ChEBI" id="CHEBI:30616"/>
    </ligand>
</feature>
<feature type="binding site" evidence="7">
    <location>
        <position position="10"/>
    </location>
    <ligand>
        <name>ATP</name>
        <dbReference type="ChEBI" id="CHEBI:30616"/>
    </ligand>
</feature>
<feature type="binding site" evidence="7">
    <location>
        <position position="15"/>
    </location>
    <ligand>
        <name>ATP</name>
        <dbReference type="ChEBI" id="CHEBI:30616"/>
    </ligand>
</feature>
<comment type="catalytic activity">
    <reaction evidence="7">
        <text>AMP + ATP = 2 ADP</text>
        <dbReference type="Rhea" id="RHEA:12973"/>
        <dbReference type="ChEBI" id="CHEBI:30616"/>
        <dbReference type="ChEBI" id="CHEBI:456215"/>
        <dbReference type="ChEBI" id="CHEBI:456216"/>
        <dbReference type="EC" id="2.7.4.3"/>
    </reaction>
</comment>
<dbReference type="SUPFAM" id="SSF52540">
    <property type="entry name" value="P-loop containing nucleoside triphosphate hydrolases"/>
    <property type="match status" value="1"/>
</dbReference>
<dbReference type="Pfam" id="PF13238">
    <property type="entry name" value="AAA_18"/>
    <property type="match status" value="1"/>
</dbReference>
<dbReference type="OrthoDB" id="8730at2157"/>
<keyword evidence="2 7" id="KW-0698">rRNA processing</keyword>
<dbReference type="GO" id="GO:0004017">
    <property type="term" value="F:AMP kinase activity"/>
    <property type="evidence" value="ECO:0007669"/>
    <property type="project" value="UniProtKB-UniRule"/>
</dbReference>
<evidence type="ECO:0000313" key="10">
    <source>
        <dbReference type="Proteomes" id="UP000236584"/>
    </source>
</evidence>
<dbReference type="EC" id="2.7.4.3" evidence="7"/>
<feature type="binding site" evidence="7">
    <location>
        <position position="100"/>
    </location>
    <ligand>
        <name>ATP</name>
        <dbReference type="ChEBI" id="CHEBI:30616"/>
    </ligand>
</feature>
<feature type="region of interest" description="LID" evidence="7">
    <location>
        <begin position="99"/>
        <end position="109"/>
    </location>
</feature>
<keyword evidence="6 7" id="KW-0067">ATP-binding</keyword>
<feature type="binding site" evidence="7">
    <location>
        <position position="13"/>
    </location>
    <ligand>
        <name>ATP</name>
        <dbReference type="ChEBI" id="CHEBI:30616"/>
    </ligand>
</feature>
<name>A0A2I8VKN8_9EURY</name>
<evidence type="ECO:0000256" key="6">
    <source>
        <dbReference type="ARBA" id="ARBA00022840"/>
    </source>
</evidence>
<keyword evidence="5 7" id="KW-0418">Kinase</keyword>
<gene>
    <name evidence="9" type="ORF">C2R22_08270</name>
</gene>
<evidence type="ECO:0000313" key="9">
    <source>
        <dbReference type="EMBL" id="AUV81649.1"/>
    </source>
</evidence>
<keyword evidence="1 7" id="KW-0690">Ribosome biogenesis</keyword>
<comment type="subunit">
    <text evidence="7">Interacts with uS11. Not a structural component of 40S pre-ribosomes, but transiently interacts with them by binding to uS11.</text>
</comment>
<keyword evidence="10" id="KW-1185">Reference proteome</keyword>
<feature type="binding site" evidence="7">
    <location>
        <position position="12"/>
    </location>
    <ligand>
        <name>ATP</name>
        <dbReference type="ChEBI" id="CHEBI:30616"/>
    </ligand>
</feature>
<evidence type="ECO:0000256" key="8">
    <source>
        <dbReference type="SAM" id="MobiDB-lite"/>
    </source>
</evidence>
<dbReference type="InterPro" id="IPR020618">
    <property type="entry name" value="Adenyl_kinase_AK6"/>
</dbReference>
<organism evidence="9 10">
    <name type="scientific">Salinigranum rubrum</name>
    <dbReference type="NCBI Taxonomy" id="755307"/>
    <lineage>
        <taxon>Archaea</taxon>
        <taxon>Methanobacteriati</taxon>
        <taxon>Methanobacteriota</taxon>
        <taxon>Stenosarchaea group</taxon>
        <taxon>Halobacteria</taxon>
        <taxon>Halobacteriales</taxon>
        <taxon>Haloferacaceae</taxon>
        <taxon>Salinigranum</taxon>
    </lineage>
</organism>
<dbReference type="GO" id="GO:0005524">
    <property type="term" value="F:ATP binding"/>
    <property type="evidence" value="ECO:0007669"/>
    <property type="project" value="UniProtKB-UniRule"/>
</dbReference>
<sequence length="172" mass="19026">MRVALTGTPGTGKTTASERLPYPTLHLNDAVREHDLWTEEDTDRDSLVVDVDALAAWVDDHVEAGETVVLESHLAHLLDADRVVVLRCRPDVLESRLRERGESDAKAAENSESEALDVVLSESVQRHGEERVYEIDTTERTPEDVAAEIEAVVDGDREPSAGTVDFTDYLHP</sequence>
<dbReference type="AlphaFoldDB" id="A0A2I8VKN8"/>
<accession>A0A2I8VKN8</accession>
<dbReference type="KEGG" id="srub:C2R22_08270"/>
<evidence type="ECO:0000256" key="1">
    <source>
        <dbReference type="ARBA" id="ARBA00022517"/>
    </source>
</evidence>
<dbReference type="GeneID" id="35592078"/>
<comment type="caution">
    <text evidence="7">Lacks conserved residue(s) required for the propagation of feature annotation.</text>
</comment>
<dbReference type="GO" id="GO:0016887">
    <property type="term" value="F:ATP hydrolysis activity"/>
    <property type="evidence" value="ECO:0007669"/>
    <property type="project" value="InterPro"/>
</dbReference>
<evidence type="ECO:0000256" key="7">
    <source>
        <dbReference type="HAMAP-Rule" id="MF_00039"/>
    </source>
</evidence>
<dbReference type="Proteomes" id="UP000236584">
    <property type="component" value="Chromosome"/>
</dbReference>
<proteinExistence type="inferred from homology"/>